<comment type="subcellular location">
    <subcellularLocation>
        <location evidence="1">Secreted</location>
    </subcellularLocation>
</comment>
<gene>
    <name evidence="4" type="ORF">DEM34_15210</name>
</gene>
<dbReference type="PROSITE" id="PS51677">
    <property type="entry name" value="NODB"/>
    <property type="match status" value="1"/>
</dbReference>
<dbReference type="InterPro" id="IPR051398">
    <property type="entry name" value="Polysacch_Deacetylase"/>
</dbReference>
<evidence type="ECO:0000313" key="4">
    <source>
        <dbReference type="EMBL" id="PWG61707.1"/>
    </source>
</evidence>
<dbReference type="GO" id="GO:0005975">
    <property type="term" value="P:carbohydrate metabolic process"/>
    <property type="evidence" value="ECO:0007669"/>
    <property type="project" value="InterPro"/>
</dbReference>
<dbReference type="Proteomes" id="UP000245474">
    <property type="component" value="Unassembled WGS sequence"/>
</dbReference>
<feature type="domain" description="NodB homology" evidence="3">
    <location>
        <begin position="75"/>
        <end position="269"/>
    </location>
</feature>
<dbReference type="InterPro" id="IPR002509">
    <property type="entry name" value="NODB_dom"/>
</dbReference>
<dbReference type="GO" id="GO:0016810">
    <property type="term" value="F:hydrolase activity, acting on carbon-nitrogen (but not peptide) bonds"/>
    <property type="evidence" value="ECO:0007669"/>
    <property type="project" value="InterPro"/>
</dbReference>
<dbReference type="SUPFAM" id="SSF88713">
    <property type="entry name" value="Glycoside hydrolase/deacetylase"/>
    <property type="match status" value="1"/>
</dbReference>
<accession>A0A2U2MY08</accession>
<dbReference type="AlphaFoldDB" id="A0A2U2MY08"/>
<organism evidence="4 5">
    <name type="scientific">Sediminicurvatus halobius</name>
    <dbReference type="NCBI Taxonomy" id="2182432"/>
    <lineage>
        <taxon>Bacteria</taxon>
        <taxon>Pseudomonadati</taxon>
        <taxon>Pseudomonadota</taxon>
        <taxon>Gammaproteobacteria</taxon>
        <taxon>Chromatiales</taxon>
        <taxon>Ectothiorhodospiraceae</taxon>
        <taxon>Sediminicurvatus</taxon>
    </lineage>
</organism>
<sequence>MVAPRVSAALLRRQGAGYGPLALMYHAVERMRGTPRWRWSVSLERFRQHLDLLQEAGYRTLRVADLDGSVDQCGPCVLITFDDGYADNYAAFQELSRRGMVGTWFVVTRAIGGHADWLEDQGERRALLTAEQLREMAAAGMEVGAHGRRHLRLAALPPEELRSEVRGSREDLENLLSRPVTSFAYPYGSHDDAAVAAVSEAGYTAACTVRPGWIRPDGRQPLALPRLEIGPGVGSGELARMLTLGTSDGSWLALGRYFGRRLTARFTGR</sequence>
<dbReference type="GO" id="GO:0005576">
    <property type="term" value="C:extracellular region"/>
    <property type="evidence" value="ECO:0007669"/>
    <property type="project" value="UniProtKB-SubCell"/>
</dbReference>
<dbReference type="EMBL" id="QFFI01000028">
    <property type="protein sequence ID" value="PWG61707.1"/>
    <property type="molecule type" value="Genomic_DNA"/>
</dbReference>
<dbReference type="PANTHER" id="PTHR34216:SF3">
    <property type="entry name" value="POLY-BETA-1,6-N-ACETYL-D-GLUCOSAMINE N-DEACETYLASE"/>
    <property type="match status" value="1"/>
</dbReference>
<comment type="caution">
    <text evidence="4">The sequence shown here is derived from an EMBL/GenBank/DDBJ whole genome shotgun (WGS) entry which is preliminary data.</text>
</comment>
<evidence type="ECO:0000313" key="5">
    <source>
        <dbReference type="Proteomes" id="UP000245474"/>
    </source>
</evidence>
<dbReference type="Gene3D" id="3.20.20.370">
    <property type="entry name" value="Glycoside hydrolase/deacetylase"/>
    <property type="match status" value="1"/>
</dbReference>
<evidence type="ECO:0000256" key="2">
    <source>
        <dbReference type="ARBA" id="ARBA00022729"/>
    </source>
</evidence>
<dbReference type="CDD" id="cd10918">
    <property type="entry name" value="CE4_NodB_like_5s_6s"/>
    <property type="match status" value="1"/>
</dbReference>
<keyword evidence="5" id="KW-1185">Reference proteome</keyword>
<proteinExistence type="predicted"/>
<evidence type="ECO:0000259" key="3">
    <source>
        <dbReference type="PROSITE" id="PS51677"/>
    </source>
</evidence>
<dbReference type="Pfam" id="PF01522">
    <property type="entry name" value="Polysacc_deac_1"/>
    <property type="match status" value="1"/>
</dbReference>
<name>A0A2U2MY08_9GAMM</name>
<reference evidence="4 5" key="1">
    <citation type="submission" date="2018-05" db="EMBL/GenBank/DDBJ databases">
        <title>Spiribacter halobius sp. nov., a moderately halophilic bacterium isolated from marine solar saltern.</title>
        <authorList>
            <person name="Zheng W.-S."/>
            <person name="Lu D.-C."/>
            <person name="Du Z.-J."/>
        </authorList>
    </citation>
    <scope>NUCLEOTIDE SEQUENCE [LARGE SCALE GENOMIC DNA]</scope>
    <source>
        <strain evidence="4 5">E85</strain>
    </source>
</reference>
<evidence type="ECO:0000256" key="1">
    <source>
        <dbReference type="ARBA" id="ARBA00004613"/>
    </source>
</evidence>
<protein>
    <submittedName>
        <fullName evidence="4">Polysaccharide deacetylase</fullName>
    </submittedName>
</protein>
<dbReference type="PANTHER" id="PTHR34216">
    <property type="match status" value="1"/>
</dbReference>
<keyword evidence="2" id="KW-0732">Signal</keyword>
<dbReference type="InterPro" id="IPR011330">
    <property type="entry name" value="Glyco_hydro/deAcase_b/a-brl"/>
</dbReference>